<dbReference type="Proteomes" id="UP000032076">
    <property type="component" value="Unassembled WGS sequence"/>
</dbReference>
<gene>
    <name evidence="1" type="ORF">B4167_1875</name>
</gene>
<reference evidence="1 2" key="1">
    <citation type="submission" date="2015-01" db="EMBL/GenBank/DDBJ databases">
        <title>Draft Genome Sequences of Four Bacillus thermoamylovorans Strains, Isolated From Food Products.</title>
        <authorList>
            <person name="Krawcyk A.O."/>
            <person name="Berendsen E.M."/>
            <person name="Eijlander R.T."/>
            <person name="de Jong A."/>
            <person name="Wells-Bennik M."/>
            <person name="Kuipers O.P."/>
        </authorList>
    </citation>
    <scope>NUCLEOTIDE SEQUENCE [LARGE SCALE GENOMIC DNA]</scope>
    <source>
        <strain evidence="1 2">B4167</strain>
    </source>
</reference>
<accession>A0A0D0F907</accession>
<evidence type="ECO:0000313" key="1">
    <source>
        <dbReference type="EMBL" id="KIO73750.1"/>
    </source>
</evidence>
<organism evidence="1 2">
    <name type="scientific">Caldibacillus thermoamylovorans</name>
    <dbReference type="NCBI Taxonomy" id="35841"/>
    <lineage>
        <taxon>Bacteria</taxon>
        <taxon>Bacillati</taxon>
        <taxon>Bacillota</taxon>
        <taxon>Bacilli</taxon>
        <taxon>Bacillales</taxon>
        <taxon>Bacillaceae</taxon>
        <taxon>Caldibacillus</taxon>
    </lineage>
</organism>
<dbReference type="EMBL" id="JXLU01000024">
    <property type="protein sequence ID" value="KIO73750.1"/>
    <property type="molecule type" value="Genomic_DNA"/>
</dbReference>
<evidence type="ECO:0000313" key="2">
    <source>
        <dbReference type="Proteomes" id="UP000032076"/>
    </source>
</evidence>
<name>A0A0D0F907_9BACI</name>
<proteinExistence type="predicted"/>
<sequence length="42" mass="4654">MVTRISLIDKTELSLSPLLKMVTTMGFADLLVFQGAKLMLNI</sequence>
<comment type="caution">
    <text evidence="1">The sequence shown here is derived from an EMBL/GenBank/DDBJ whole genome shotgun (WGS) entry which is preliminary data.</text>
</comment>
<protein>
    <submittedName>
        <fullName evidence="1">Uncharacterized protein</fullName>
    </submittedName>
</protein>
<dbReference type="AlphaFoldDB" id="A0A0D0F907"/>